<evidence type="ECO:0000313" key="4">
    <source>
        <dbReference type="Proteomes" id="UP000199074"/>
    </source>
</evidence>
<dbReference type="PANTHER" id="PTHR38590:SF1">
    <property type="entry name" value="BLL0828 PROTEIN"/>
    <property type="match status" value="1"/>
</dbReference>
<sequence>MVGRNGQIGLIGGTEPLTQALPSRSAPGAATLSPQGRGGEGSELLSQAPAPTSPLRGEVDAKRRVRGSVSRSRTLRANSTDAEQKLWSILRARQVEGHKFVRQLPVGPYFADFACREIALIVELDGGQHADNEADRVRTAFLNAEGYSVLRFWNDEVLGNLEGVRYAIVSTLALNPSPDLRFAPATLSPQGRGTLGAVAATTKKRSYRLYAETISE</sequence>
<accession>A0A1I7NVY0</accession>
<dbReference type="Pfam" id="PF04480">
    <property type="entry name" value="DUF559"/>
    <property type="match status" value="1"/>
</dbReference>
<dbReference type="AlphaFoldDB" id="A0A1I7NVY0"/>
<dbReference type="OrthoDB" id="9798754at2"/>
<name>A0A1I7NVY0_9HYPH</name>
<keyword evidence="3" id="KW-0540">Nuclease</keyword>
<gene>
    <name evidence="3" type="ORF">SAMN05216456_3638</name>
</gene>
<dbReference type="InterPro" id="IPR007569">
    <property type="entry name" value="DUF559"/>
</dbReference>
<evidence type="ECO:0000259" key="2">
    <source>
        <dbReference type="Pfam" id="PF04480"/>
    </source>
</evidence>
<keyword evidence="3" id="KW-0378">Hydrolase</keyword>
<dbReference type="Proteomes" id="UP000199074">
    <property type="component" value="Unassembled WGS sequence"/>
</dbReference>
<dbReference type="EMBL" id="FPCK01000004">
    <property type="protein sequence ID" value="SFV38827.1"/>
    <property type="molecule type" value="Genomic_DNA"/>
</dbReference>
<feature type="region of interest" description="Disordered" evidence="1">
    <location>
        <begin position="1"/>
        <end position="77"/>
    </location>
</feature>
<proteinExistence type="predicted"/>
<dbReference type="InterPro" id="IPR047216">
    <property type="entry name" value="Endonuclease_DUF559_bact"/>
</dbReference>
<organism evidence="3 4">
    <name type="scientific">Devosia crocina</name>
    <dbReference type="NCBI Taxonomy" id="429728"/>
    <lineage>
        <taxon>Bacteria</taxon>
        <taxon>Pseudomonadati</taxon>
        <taxon>Pseudomonadota</taxon>
        <taxon>Alphaproteobacteria</taxon>
        <taxon>Hyphomicrobiales</taxon>
        <taxon>Devosiaceae</taxon>
        <taxon>Devosia</taxon>
    </lineage>
</organism>
<dbReference type="InterPro" id="IPR011335">
    <property type="entry name" value="Restrct_endonuc-II-like"/>
</dbReference>
<dbReference type="PANTHER" id="PTHR38590">
    <property type="entry name" value="BLL0828 PROTEIN"/>
    <property type="match status" value="1"/>
</dbReference>
<evidence type="ECO:0000256" key="1">
    <source>
        <dbReference type="SAM" id="MobiDB-lite"/>
    </source>
</evidence>
<dbReference type="CDD" id="cd01038">
    <property type="entry name" value="Endonuclease_DUF559"/>
    <property type="match status" value="1"/>
</dbReference>
<dbReference type="GO" id="GO:0004519">
    <property type="term" value="F:endonuclease activity"/>
    <property type="evidence" value="ECO:0007669"/>
    <property type="project" value="UniProtKB-KW"/>
</dbReference>
<protein>
    <submittedName>
        <fullName evidence="3">Very-short-patch-repair endonuclease</fullName>
    </submittedName>
</protein>
<keyword evidence="4" id="KW-1185">Reference proteome</keyword>
<dbReference type="SUPFAM" id="SSF52980">
    <property type="entry name" value="Restriction endonuclease-like"/>
    <property type="match status" value="1"/>
</dbReference>
<dbReference type="STRING" id="429728.SAMN05216456_3638"/>
<reference evidence="3 4" key="1">
    <citation type="submission" date="2016-10" db="EMBL/GenBank/DDBJ databases">
        <authorList>
            <person name="de Groot N.N."/>
        </authorList>
    </citation>
    <scope>NUCLEOTIDE SEQUENCE [LARGE SCALE GENOMIC DNA]</scope>
    <source>
        <strain evidence="3 4">IPL20</strain>
    </source>
</reference>
<evidence type="ECO:0000313" key="3">
    <source>
        <dbReference type="EMBL" id="SFV38827.1"/>
    </source>
</evidence>
<feature type="domain" description="DUF559" evidence="2">
    <location>
        <begin position="70"/>
        <end position="172"/>
    </location>
</feature>
<dbReference type="Gene3D" id="3.40.960.10">
    <property type="entry name" value="VSR Endonuclease"/>
    <property type="match status" value="1"/>
</dbReference>
<keyword evidence="3" id="KW-0255">Endonuclease</keyword>